<feature type="transmembrane region" description="Helical" evidence="5">
    <location>
        <begin position="63"/>
        <end position="88"/>
    </location>
</feature>
<dbReference type="InterPro" id="IPR005829">
    <property type="entry name" value="Sugar_transporter_CS"/>
</dbReference>
<organism evidence="7 8">
    <name type="scientific">Blastococcus jejuensis</name>
    <dbReference type="NCBI Taxonomy" id="351224"/>
    <lineage>
        <taxon>Bacteria</taxon>
        <taxon>Bacillati</taxon>
        <taxon>Actinomycetota</taxon>
        <taxon>Actinomycetes</taxon>
        <taxon>Geodermatophilales</taxon>
        <taxon>Geodermatophilaceae</taxon>
        <taxon>Blastococcus</taxon>
    </lineage>
</organism>
<feature type="domain" description="Major facilitator superfamily (MFS) profile" evidence="6">
    <location>
        <begin position="30"/>
        <end position="407"/>
    </location>
</feature>
<keyword evidence="8" id="KW-1185">Reference proteome</keyword>
<evidence type="ECO:0000256" key="5">
    <source>
        <dbReference type="SAM" id="Phobius"/>
    </source>
</evidence>
<gene>
    <name evidence="7" type="ORF">GCM10010531_21400</name>
</gene>
<feature type="transmembrane region" description="Helical" evidence="5">
    <location>
        <begin position="295"/>
        <end position="312"/>
    </location>
</feature>
<reference evidence="8" key="1">
    <citation type="journal article" date="2019" name="Int. J. Syst. Evol. Microbiol.">
        <title>The Global Catalogue of Microorganisms (GCM) 10K type strain sequencing project: providing services to taxonomists for standard genome sequencing and annotation.</title>
        <authorList>
            <consortium name="The Broad Institute Genomics Platform"/>
            <consortium name="The Broad Institute Genome Sequencing Center for Infectious Disease"/>
            <person name="Wu L."/>
            <person name="Ma J."/>
        </authorList>
    </citation>
    <scope>NUCLEOTIDE SEQUENCE [LARGE SCALE GENOMIC DNA]</scope>
    <source>
        <strain evidence="8">JCM 15614</strain>
    </source>
</reference>
<keyword evidence="4 5" id="KW-0472">Membrane</keyword>
<feature type="transmembrane region" description="Helical" evidence="5">
    <location>
        <begin position="100"/>
        <end position="118"/>
    </location>
</feature>
<evidence type="ECO:0000259" key="6">
    <source>
        <dbReference type="PROSITE" id="PS50850"/>
    </source>
</evidence>
<dbReference type="InterPro" id="IPR036259">
    <property type="entry name" value="MFS_trans_sf"/>
</dbReference>
<feature type="transmembrane region" description="Helical" evidence="5">
    <location>
        <begin position="28"/>
        <end position="51"/>
    </location>
</feature>
<dbReference type="InterPro" id="IPR020846">
    <property type="entry name" value="MFS_dom"/>
</dbReference>
<name>A0ABP6P5R8_9ACTN</name>
<feature type="transmembrane region" description="Helical" evidence="5">
    <location>
        <begin position="153"/>
        <end position="176"/>
    </location>
</feature>
<evidence type="ECO:0000256" key="4">
    <source>
        <dbReference type="ARBA" id="ARBA00023136"/>
    </source>
</evidence>
<comment type="caution">
    <text evidence="7">The sequence shown here is derived from an EMBL/GenBank/DDBJ whole genome shotgun (WGS) entry which is preliminary data.</text>
</comment>
<feature type="transmembrane region" description="Helical" evidence="5">
    <location>
        <begin position="188"/>
        <end position="207"/>
    </location>
</feature>
<accession>A0ABP6P5R8</accession>
<dbReference type="PANTHER" id="PTHR23537:SF1">
    <property type="entry name" value="SUGAR TRANSPORTER"/>
    <property type="match status" value="1"/>
</dbReference>
<proteinExistence type="predicted"/>
<feature type="transmembrane region" description="Helical" evidence="5">
    <location>
        <begin position="349"/>
        <end position="367"/>
    </location>
</feature>
<feature type="transmembrane region" description="Helical" evidence="5">
    <location>
        <begin position="318"/>
        <end position="337"/>
    </location>
</feature>
<feature type="transmembrane region" description="Helical" evidence="5">
    <location>
        <begin position="260"/>
        <end position="283"/>
    </location>
</feature>
<feature type="transmembrane region" description="Helical" evidence="5">
    <location>
        <begin position="379"/>
        <end position="402"/>
    </location>
</feature>
<dbReference type="InterPro" id="IPR010645">
    <property type="entry name" value="MFS_4"/>
</dbReference>
<evidence type="ECO:0000313" key="7">
    <source>
        <dbReference type="EMBL" id="GAA3168283.1"/>
    </source>
</evidence>
<dbReference type="Pfam" id="PF06779">
    <property type="entry name" value="MFS_4"/>
    <property type="match status" value="1"/>
</dbReference>
<feature type="transmembrane region" description="Helical" evidence="5">
    <location>
        <begin position="228"/>
        <end position="254"/>
    </location>
</feature>
<dbReference type="SUPFAM" id="SSF103473">
    <property type="entry name" value="MFS general substrate transporter"/>
    <property type="match status" value="1"/>
</dbReference>
<evidence type="ECO:0000313" key="8">
    <source>
        <dbReference type="Proteomes" id="UP001499924"/>
    </source>
</evidence>
<protein>
    <submittedName>
        <fullName evidence="7">YbfB/YjiJ family MFS transporter</fullName>
    </submittedName>
</protein>
<feature type="transmembrane region" description="Helical" evidence="5">
    <location>
        <begin position="124"/>
        <end position="146"/>
    </location>
</feature>
<evidence type="ECO:0000256" key="1">
    <source>
        <dbReference type="ARBA" id="ARBA00004651"/>
    </source>
</evidence>
<dbReference type="Gene3D" id="1.20.1250.20">
    <property type="entry name" value="MFS general substrate transporter like domains"/>
    <property type="match status" value="2"/>
</dbReference>
<dbReference type="EMBL" id="BAAAVV010000004">
    <property type="protein sequence ID" value="GAA3168283.1"/>
    <property type="molecule type" value="Genomic_DNA"/>
</dbReference>
<evidence type="ECO:0000256" key="3">
    <source>
        <dbReference type="ARBA" id="ARBA00022989"/>
    </source>
</evidence>
<comment type="subcellular location">
    <subcellularLocation>
        <location evidence="1">Cell membrane</location>
        <topology evidence="1">Multi-pass membrane protein</topology>
    </subcellularLocation>
</comment>
<dbReference type="PROSITE" id="PS00216">
    <property type="entry name" value="SUGAR_TRANSPORT_1"/>
    <property type="match status" value="1"/>
</dbReference>
<evidence type="ECO:0000256" key="2">
    <source>
        <dbReference type="ARBA" id="ARBA00022692"/>
    </source>
</evidence>
<sequence length="419" mass="41252">MPPAYAAPVRPFRARTAGQGRPAGGPRVLLPLLVLAAAVAQGFGRFGYALLLPAVNADLVHSYAVAGLLGTLNLGAYLAGTLLVSLTADRIAPAASVRTGLLLVTAGLAVLALAPSVAGLVVGMVVAGFGGALVWVPAPGIAGAAVRASRRGLAIGLAGSGVGVGVMASSALTALVHAVAGPGAWRPVWAIEAVLAALVAVAALGWLRPQAAPVSGPVRISALRAVPGWIGATLSYGGYGLAVAVYMTFVVAAYEHDAGFAPVHASAVFAVVGVCITAGGVLVGRWSDGVGRRAAMTWAYVGMAGAILLVPVGAEPWAVLSAAVFGLAMTGAPTVLAAHLADSLDPRRFAAAFGAVTLVFGLAQLVGPQLGGWIADRTGSFSTAFLVAAGAALAAAVASSTLPRRGAAARPRTSAPGGT</sequence>
<dbReference type="Proteomes" id="UP001499924">
    <property type="component" value="Unassembled WGS sequence"/>
</dbReference>
<keyword evidence="3 5" id="KW-1133">Transmembrane helix</keyword>
<dbReference type="PANTHER" id="PTHR23537">
    <property type="match status" value="1"/>
</dbReference>
<keyword evidence="2 5" id="KW-0812">Transmembrane</keyword>
<dbReference type="PROSITE" id="PS50850">
    <property type="entry name" value="MFS"/>
    <property type="match status" value="1"/>
</dbReference>